<keyword evidence="2" id="KW-0238">DNA-binding</keyword>
<dbReference type="GO" id="GO:0003677">
    <property type="term" value="F:DNA binding"/>
    <property type="evidence" value="ECO:0007669"/>
    <property type="project" value="UniProtKB-UniRule"/>
</dbReference>
<protein>
    <submittedName>
        <fullName evidence="6">Uncharacterized protein LOC114337396</fullName>
    </submittedName>
</protein>
<dbReference type="RefSeq" id="XP_028143616.1">
    <property type="nucleotide sequence ID" value="XM_028287815.1"/>
</dbReference>
<keyword evidence="4" id="KW-0812">Transmembrane</keyword>
<feature type="domain" description="HTH psq-type" evidence="5">
    <location>
        <begin position="20"/>
        <end position="67"/>
    </location>
</feature>
<dbReference type="PROSITE" id="PS50960">
    <property type="entry name" value="HTH_PSQ"/>
    <property type="match status" value="1"/>
</dbReference>
<evidence type="ECO:0000313" key="6">
    <source>
        <dbReference type="RefSeq" id="XP_028143616.1"/>
    </source>
</evidence>
<keyword evidence="4" id="KW-1133">Transmembrane helix</keyword>
<keyword evidence="4" id="KW-0472">Membrane</keyword>
<feature type="region of interest" description="Disordered" evidence="3">
    <location>
        <begin position="1"/>
        <end position="22"/>
    </location>
</feature>
<keyword evidence="2" id="KW-0539">Nucleus</keyword>
<reference evidence="6" key="1">
    <citation type="submission" date="2025-08" db="UniProtKB">
        <authorList>
            <consortium name="RefSeq"/>
        </authorList>
    </citation>
    <scope>IDENTIFICATION</scope>
    <source>
        <tissue evidence="6">Whole insect</tissue>
    </source>
</reference>
<dbReference type="InterPro" id="IPR004875">
    <property type="entry name" value="DDE_SF_endonuclease_dom"/>
</dbReference>
<organism evidence="6">
    <name type="scientific">Diabrotica virgifera virgifera</name>
    <name type="common">western corn rootworm</name>
    <dbReference type="NCBI Taxonomy" id="50390"/>
    <lineage>
        <taxon>Eukaryota</taxon>
        <taxon>Metazoa</taxon>
        <taxon>Ecdysozoa</taxon>
        <taxon>Arthropoda</taxon>
        <taxon>Hexapoda</taxon>
        <taxon>Insecta</taxon>
        <taxon>Pterygota</taxon>
        <taxon>Neoptera</taxon>
        <taxon>Endopterygota</taxon>
        <taxon>Coleoptera</taxon>
        <taxon>Polyphaga</taxon>
        <taxon>Cucujiformia</taxon>
        <taxon>Chrysomeloidea</taxon>
        <taxon>Chrysomelidae</taxon>
        <taxon>Galerucinae</taxon>
        <taxon>Diabroticina</taxon>
        <taxon>Diabroticites</taxon>
        <taxon>Diabrotica</taxon>
    </lineage>
</organism>
<dbReference type="Gene3D" id="1.10.10.60">
    <property type="entry name" value="Homeodomain-like"/>
    <property type="match status" value="1"/>
</dbReference>
<sequence>MVREYKKTLHHSRNGQNYTPYNSYTETNMQDALREIQCGNLTYREAATRYKVPRSTLYLRASNKNTFSVAGRPCALTMEEETLIIDHLNTLSAWGFPFDLLDLRLLVKSFLDKMGRVERRFTNNTPGPDWGSNFLKRHRGRISYRLSANISTKRAKVNRENLDVFFNNAKDVFKGIDPSLILNYDETNLTDNPGAKKFIFKRGCKYPERVVNSTKTAISLMFAGTADGQLLPEYTVYKADHMWDSWTQGGPVGARYNRSKSGWFDAACFEDWFFTIVVPFFRKKEGKKVCMLVALFFFIFLKLRLISYRL</sequence>
<feature type="transmembrane region" description="Helical" evidence="4">
    <location>
        <begin position="289"/>
        <end position="307"/>
    </location>
</feature>
<dbReference type="Pfam" id="PF03184">
    <property type="entry name" value="DDE_1"/>
    <property type="match status" value="1"/>
</dbReference>
<feature type="DNA-binding region" description="H-T-H motif" evidence="2">
    <location>
        <begin position="43"/>
        <end position="63"/>
    </location>
</feature>
<dbReference type="InterPro" id="IPR007889">
    <property type="entry name" value="HTH_Psq"/>
</dbReference>
<gene>
    <name evidence="6" type="primary">LOC114337396</name>
</gene>
<dbReference type="InterPro" id="IPR009057">
    <property type="entry name" value="Homeodomain-like_sf"/>
</dbReference>
<dbReference type="AlphaFoldDB" id="A0A6P7G3V4"/>
<evidence type="ECO:0000256" key="4">
    <source>
        <dbReference type="SAM" id="Phobius"/>
    </source>
</evidence>
<evidence type="ECO:0000259" key="5">
    <source>
        <dbReference type="PROSITE" id="PS50960"/>
    </source>
</evidence>
<name>A0A6P7G3V4_DIAVI</name>
<accession>A0A6P7G3V4</accession>
<comment type="subcellular location">
    <subcellularLocation>
        <location evidence="1 2">Nucleus</location>
    </subcellularLocation>
</comment>
<dbReference type="SUPFAM" id="SSF46689">
    <property type="entry name" value="Homeodomain-like"/>
    <property type="match status" value="1"/>
</dbReference>
<dbReference type="GO" id="GO:0005634">
    <property type="term" value="C:nucleus"/>
    <property type="evidence" value="ECO:0007669"/>
    <property type="project" value="UniProtKB-SubCell"/>
</dbReference>
<evidence type="ECO:0000256" key="1">
    <source>
        <dbReference type="ARBA" id="ARBA00004123"/>
    </source>
</evidence>
<evidence type="ECO:0000256" key="2">
    <source>
        <dbReference type="PROSITE-ProRule" id="PRU00320"/>
    </source>
</evidence>
<proteinExistence type="predicted"/>
<evidence type="ECO:0000256" key="3">
    <source>
        <dbReference type="SAM" id="MobiDB-lite"/>
    </source>
</evidence>
<dbReference type="InParanoid" id="A0A6P7G3V4"/>
<dbReference type="Pfam" id="PF05225">
    <property type="entry name" value="HTH_psq"/>
    <property type="match status" value="1"/>
</dbReference>